<dbReference type="PANTHER" id="PTHR36302:SF1">
    <property type="entry name" value="COPPER CHAPERONE PCU(A)C"/>
    <property type="match status" value="1"/>
</dbReference>
<dbReference type="PANTHER" id="PTHR36302">
    <property type="entry name" value="BLR7088 PROTEIN"/>
    <property type="match status" value="1"/>
</dbReference>
<dbReference type="InterPro" id="IPR036182">
    <property type="entry name" value="PCuAC_sf"/>
</dbReference>
<dbReference type="InterPro" id="IPR058248">
    <property type="entry name" value="Lxx211020-like"/>
</dbReference>
<accession>A0ABT4MA06</accession>
<gene>
    <name evidence="1" type="ORF">O4220_04600</name>
</gene>
<dbReference type="Gene3D" id="2.60.40.1890">
    <property type="entry name" value="PCu(A)C copper chaperone"/>
    <property type="match status" value="1"/>
</dbReference>
<reference evidence="1" key="1">
    <citation type="submission" date="2022-12" db="EMBL/GenBank/DDBJ databases">
        <authorList>
            <person name="Krivoruchko A.V."/>
            <person name="Elkin A."/>
        </authorList>
    </citation>
    <scope>NUCLEOTIDE SEQUENCE</scope>
    <source>
        <strain evidence="1">IEGM 1391</strain>
    </source>
</reference>
<name>A0ABT4MA06_9NOCA</name>
<dbReference type="Pfam" id="PF04314">
    <property type="entry name" value="PCuAC"/>
    <property type="match status" value="1"/>
</dbReference>
<proteinExistence type="predicted"/>
<dbReference type="SUPFAM" id="SSF110087">
    <property type="entry name" value="DR1885-like metal-binding protein"/>
    <property type="match status" value="1"/>
</dbReference>
<protein>
    <submittedName>
        <fullName evidence="1">Copper chaperone PCu(A)C</fullName>
    </submittedName>
</protein>
<dbReference type="PROSITE" id="PS51257">
    <property type="entry name" value="PROKAR_LIPOPROTEIN"/>
    <property type="match status" value="1"/>
</dbReference>
<keyword evidence="2" id="KW-1185">Reference proteome</keyword>
<organism evidence="1 2">
    <name type="scientific">Rhodococcus ruber</name>
    <dbReference type="NCBI Taxonomy" id="1830"/>
    <lineage>
        <taxon>Bacteria</taxon>
        <taxon>Bacillati</taxon>
        <taxon>Actinomycetota</taxon>
        <taxon>Actinomycetes</taxon>
        <taxon>Mycobacteriales</taxon>
        <taxon>Nocardiaceae</taxon>
        <taxon>Rhodococcus</taxon>
    </lineage>
</organism>
<dbReference type="RefSeq" id="WP_269602445.1">
    <property type="nucleotide sequence ID" value="NZ_JAPWIJ010000002.1"/>
</dbReference>
<evidence type="ECO:0000313" key="1">
    <source>
        <dbReference type="EMBL" id="MCZ4517787.1"/>
    </source>
</evidence>
<dbReference type="Proteomes" id="UP001081071">
    <property type="component" value="Unassembled WGS sequence"/>
</dbReference>
<dbReference type="EMBL" id="JAPWIJ010000002">
    <property type="protein sequence ID" value="MCZ4517787.1"/>
    <property type="molecule type" value="Genomic_DNA"/>
</dbReference>
<sequence>MTLSRRTSAVLTALSVTGLILTGCSSNEPAAAAKESDSVVVREQWVKAADSGMTAAFAEVQNTGDSDVHVVGASSPASSRMELHEMATGADGAMVMRPKEGGFVIPAGGTHVLAAGGDHLMLMDVTAPLTPGADAEFTLEFEDASTTTFTAQVRDFSGAQENYEPGIMNMNMDGSATSAPAHGG</sequence>
<evidence type="ECO:0000313" key="2">
    <source>
        <dbReference type="Proteomes" id="UP001081071"/>
    </source>
</evidence>
<comment type="caution">
    <text evidence="1">The sequence shown here is derived from an EMBL/GenBank/DDBJ whole genome shotgun (WGS) entry which is preliminary data.</text>
</comment>
<dbReference type="InterPro" id="IPR007410">
    <property type="entry name" value="LpqE-like"/>
</dbReference>